<name>A0A150WKD7_BDEBC</name>
<dbReference type="InterPro" id="IPR017946">
    <property type="entry name" value="PLC-like_Pdiesterase_TIM-brl"/>
</dbReference>
<gene>
    <name evidence="2" type="ORF">AZI86_14435</name>
</gene>
<dbReference type="PANTHER" id="PTHR46211">
    <property type="entry name" value="GLYCEROPHOSPHORYL DIESTER PHOSPHODIESTERASE"/>
    <property type="match status" value="1"/>
</dbReference>
<evidence type="ECO:0000313" key="3">
    <source>
        <dbReference type="Proteomes" id="UP000075320"/>
    </source>
</evidence>
<dbReference type="GO" id="GO:0006629">
    <property type="term" value="P:lipid metabolic process"/>
    <property type="evidence" value="ECO:0007669"/>
    <property type="project" value="InterPro"/>
</dbReference>
<dbReference type="Pfam" id="PF03009">
    <property type="entry name" value="GDPD"/>
    <property type="match status" value="1"/>
</dbReference>
<sequence length="312" mass="35275">MKSIWLAGLSLMVAGCVTSNSKVADLDRQPSSVESARLCQKLQTMEIHSHRGAWDRPENMMTAFLRGVEQGADFIEMDLQISKDDQVVVAHDAFMKKECRDSEGREIPGQIFYRKMTLEKIKTYNCGSFVTRGSPVPGEKISTLAEVLDVLKNKTTLRGKPLKLNIEIKYNPTQPEYYPDREFYVDRILSVIDRSGIDPARVMIQSFDIDTLRVVRSQRRDLRLSPLLSDARGGVKIAQELRAELVTPHFSQVTPQMLADFHASTSIHPLGIKVVPWTVNEPDKAKMLMEIGVDGVITDNPEWFQFAKSFCN</sequence>
<keyword evidence="3" id="KW-1185">Reference proteome</keyword>
<dbReference type="GO" id="GO:0008081">
    <property type="term" value="F:phosphoric diester hydrolase activity"/>
    <property type="evidence" value="ECO:0007669"/>
    <property type="project" value="InterPro"/>
</dbReference>
<feature type="domain" description="GP-PDE" evidence="1">
    <location>
        <begin position="45"/>
        <end position="308"/>
    </location>
</feature>
<accession>A0A150WKD7</accession>
<evidence type="ECO:0000313" key="2">
    <source>
        <dbReference type="EMBL" id="KYG64001.1"/>
    </source>
</evidence>
<reference evidence="2 3" key="1">
    <citation type="submission" date="2016-03" db="EMBL/GenBank/DDBJ databases">
        <authorList>
            <person name="Ploux O."/>
        </authorList>
    </citation>
    <scope>NUCLEOTIDE SEQUENCE [LARGE SCALE GENOMIC DNA]</scope>
    <source>
        <strain evidence="2 3">R0</strain>
    </source>
</reference>
<dbReference type="InterPro" id="IPR030395">
    <property type="entry name" value="GP_PDE_dom"/>
</dbReference>
<protein>
    <recommendedName>
        <fullName evidence="1">GP-PDE domain-containing protein</fullName>
    </recommendedName>
</protein>
<dbReference type="PROSITE" id="PS51704">
    <property type="entry name" value="GP_PDE"/>
    <property type="match status" value="1"/>
</dbReference>
<dbReference type="OrthoDB" id="9766997at2"/>
<comment type="caution">
    <text evidence="2">The sequence shown here is derived from an EMBL/GenBank/DDBJ whole genome shotgun (WGS) entry which is preliminary data.</text>
</comment>
<dbReference type="PANTHER" id="PTHR46211:SF14">
    <property type="entry name" value="GLYCEROPHOSPHODIESTER PHOSPHODIESTERASE"/>
    <property type="match status" value="1"/>
</dbReference>
<proteinExistence type="predicted"/>
<evidence type="ECO:0000259" key="1">
    <source>
        <dbReference type="PROSITE" id="PS51704"/>
    </source>
</evidence>
<dbReference type="SUPFAM" id="SSF51695">
    <property type="entry name" value="PLC-like phosphodiesterases"/>
    <property type="match status" value="1"/>
</dbReference>
<dbReference type="EMBL" id="LUKE01000003">
    <property type="protein sequence ID" value="KYG64001.1"/>
    <property type="molecule type" value="Genomic_DNA"/>
</dbReference>
<organism evidence="2 3">
    <name type="scientific">Bdellovibrio bacteriovorus</name>
    <dbReference type="NCBI Taxonomy" id="959"/>
    <lineage>
        <taxon>Bacteria</taxon>
        <taxon>Pseudomonadati</taxon>
        <taxon>Bdellovibrionota</taxon>
        <taxon>Bdellovibrionia</taxon>
        <taxon>Bdellovibrionales</taxon>
        <taxon>Pseudobdellovibrionaceae</taxon>
        <taxon>Bdellovibrio</taxon>
    </lineage>
</organism>
<dbReference type="RefSeq" id="WP_061835952.1">
    <property type="nucleotide sequence ID" value="NZ_LUKE01000003.1"/>
</dbReference>
<dbReference type="Gene3D" id="3.20.20.190">
    <property type="entry name" value="Phosphatidylinositol (PI) phosphodiesterase"/>
    <property type="match status" value="1"/>
</dbReference>
<dbReference type="Proteomes" id="UP000075320">
    <property type="component" value="Unassembled WGS sequence"/>
</dbReference>
<dbReference type="AlphaFoldDB" id="A0A150WKD7"/>
<dbReference type="PROSITE" id="PS51257">
    <property type="entry name" value="PROKAR_LIPOPROTEIN"/>
    <property type="match status" value="1"/>
</dbReference>